<protein>
    <submittedName>
        <fullName evidence="1">Uncharacterized protein</fullName>
    </submittedName>
</protein>
<dbReference type="AlphaFoldDB" id="A0A1B6NWA7"/>
<reference evidence="1" key="1">
    <citation type="submission" date="2013-11" db="EMBL/GenBank/DDBJ databases">
        <title>Microbial diversity, functional groups and degradation webs in Northern and Southern Mediterranean and Red Sea marine crude oil polluted sites.</title>
        <authorList>
            <person name="Daffonchio D."/>
            <person name="Mapelli F."/>
            <person name="Ferrer M."/>
            <person name="Richter M."/>
            <person name="Cherif A."/>
            <person name="Malkawi H.I."/>
            <person name="Yakimov M.M."/>
            <person name="Abdel-Fattah Y.R."/>
            <person name="Blaghen M."/>
            <person name="Golyshin P.N."/>
            <person name="Kalogerakis N."/>
            <person name="Boon N."/>
            <person name="Magagnini M."/>
            <person name="Fava F."/>
        </authorList>
    </citation>
    <scope>NUCLEOTIDE SEQUENCE</scope>
</reference>
<comment type="caution">
    <text evidence="1">The sequence shown here is derived from an EMBL/GenBank/DDBJ whole genome shotgun (WGS) entry which is preliminary data.</text>
</comment>
<accession>A0A1B6NWA7</accession>
<evidence type="ECO:0000313" key="1">
    <source>
        <dbReference type="EMBL" id="KTF07663.1"/>
    </source>
</evidence>
<feature type="non-terminal residue" evidence="1">
    <location>
        <position position="32"/>
    </location>
</feature>
<gene>
    <name evidence="1" type="ORF">MGSAQ_000840</name>
</gene>
<organism evidence="1">
    <name type="scientific">marine sediment metagenome</name>
    <dbReference type="NCBI Taxonomy" id="412755"/>
    <lineage>
        <taxon>unclassified sequences</taxon>
        <taxon>metagenomes</taxon>
        <taxon>ecological metagenomes</taxon>
    </lineage>
</organism>
<proteinExistence type="predicted"/>
<dbReference type="EMBL" id="AYSL01000407">
    <property type="protein sequence ID" value="KTF07663.1"/>
    <property type="molecule type" value="Genomic_DNA"/>
</dbReference>
<name>A0A1B6NWA7_9ZZZZ</name>
<sequence>MIKWLIELIAMIDKNNGVRDVCMSGERYLIFN</sequence>